<protein>
    <submittedName>
        <fullName evidence="2">Uncharacterized protein</fullName>
    </submittedName>
</protein>
<evidence type="ECO:0000256" key="1">
    <source>
        <dbReference type="SAM" id="MobiDB-lite"/>
    </source>
</evidence>
<feature type="region of interest" description="Disordered" evidence="1">
    <location>
        <begin position="1"/>
        <end position="296"/>
    </location>
</feature>
<dbReference type="Proteomes" id="UP000032180">
    <property type="component" value="Chromosome 3"/>
</dbReference>
<feature type="compositionally biased region" description="Basic and acidic residues" evidence="1">
    <location>
        <begin position="127"/>
        <end position="137"/>
    </location>
</feature>
<feature type="compositionally biased region" description="Basic and acidic residues" evidence="1">
    <location>
        <begin position="282"/>
        <end position="296"/>
    </location>
</feature>
<feature type="compositionally biased region" description="Basic and acidic residues" evidence="1">
    <location>
        <begin position="59"/>
        <end position="79"/>
    </location>
</feature>
<keyword evidence="3" id="KW-1185">Reference proteome</keyword>
<feature type="compositionally biased region" description="Polar residues" evidence="1">
    <location>
        <begin position="236"/>
        <end position="251"/>
    </location>
</feature>
<evidence type="ECO:0000313" key="3">
    <source>
        <dbReference type="Proteomes" id="UP000032180"/>
    </source>
</evidence>
<dbReference type="EnsemblPlants" id="LPERR03G20280.1">
    <property type="protein sequence ID" value="LPERR03G20280.1"/>
    <property type="gene ID" value="LPERR03G20280"/>
</dbReference>
<proteinExistence type="predicted"/>
<organism evidence="2 3">
    <name type="scientific">Leersia perrieri</name>
    <dbReference type="NCBI Taxonomy" id="77586"/>
    <lineage>
        <taxon>Eukaryota</taxon>
        <taxon>Viridiplantae</taxon>
        <taxon>Streptophyta</taxon>
        <taxon>Embryophyta</taxon>
        <taxon>Tracheophyta</taxon>
        <taxon>Spermatophyta</taxon>
        <taxon>Magnoliopsida</taxon>
        <taxon>Liliopsida</taxon>
        <taxon>Poales</taxon>
        <taxon>Poaceae</taxon>
        <taxon>BOP clade</taxon>
        <taxon>Oryzoideae</taxon>
        <taxon>Oryzeae</taxon>
        <taxon>Oryzinae</taxon>
        <taxon>Leersia</taxon>
    </lineage>
</organism>
<feature type="compositionally biased region" description="Low complexity" evidence="1">
    <location>
        <begin position="177"/>
        <end position="197"/>
    </location>
</feature>
<accession>A0A0D9VVX4</accession>
<dbReference type="Gramene" id="LPERR03G20280.1">
    <property type="protein sequence ID" value="LPERR03G20280.1"/>
    <property type="gene ID" value="LPERR03G20280"/>
</dbReference>
<dbReference type="PANTHER" id="PTHR33871">
    <property type="entry name" value="OS05G0503100 PROTEIN-RELATED"/>
    <property type="match status" value="1"/>
</dbReference>
<dbReference type="AlphaFoldDB" id="A0A0D9VVX4"/>
<reference evidence="3" key="2">
    <citation type="submission" date="2013-12" db="EMBL/GenBank/DDBJ databases">
        <authorList>
            <person name="Yu Y."/>
            <person name="Lee S."/>
            <person name="de Baynast K."/>
            <person name="Wissotski M."/>
            <person name="Liu L."/>
            <person name="Talag J."/>
            <person name="Goicoechea J."/>
            <person name="Angelova A."/>
            <person name="Jetty R."/>
            <person name="Kudrna D."/>
            <person name="Golser W."/>
            <person name="Rivera L."/>
            <person name="Zhang J."/>
            <person name="Wing R."/>
        </authorList>
    </citation>
    <scope>NUCLEOTIDE SEQUENCE</scope>
</reference>
<reference evidence="2 3" key="1">
    <citation type="submission" date="2012-08" db="EMBL/GenBank/DDBJ databases">
        <title>Oryza genome evolution.</title>
        <authorList>
            <person name="Wing R.A."/>
        </authorList>
    </citation>
    <scope>NUCLEOTIDE SEQUENCE</scope>
</reference>
<sequence>MGSCVSKKSSRAGAAVAKEAAPLRQPEKEVPPPPPPVVVEEEVKEVLSETAVPASRTRPAPEPDDKEMVKRTPIDRRKEEEEEEEEASESSSVAAEKTKAKAKGGGDQEVEQQTKVVRAARRRTPEKRKPTNKEGNGRTRSPSPRRQLGQAGGEHPAPPRPPRREQQAPAVSGIGCRSGRFSPSAARRAAESAAVRRTNSARMDGSDMTSAKRSLNGGGAAKRGDAGERSGRRAESPTSKRSSIPPTSPAANGSVIHRQASFNGGSATRKAAAVEQTKPRCKARDGSDESGLEDKQAAAAAEGGALGQNPSVAMECFIFL</sequence>
<name>A0A0D9VVX4_9ORYZ</name>
<dbReference type="PANTHER" id="PTHR33871:SF8">
    <property type="entry name" value="OS03G0582800 PROTEIN"/>
    <property type="match status" value="1"/>
</dbReference>
<reference evidence="2" key="3">
    <citation type="submission" date="2015-04" db="UniProtKB">
        <authorList>
            <consortium name="EnsemblPlants"/>
        </authorList>
    </citation>
    <scope>IDENTIFICATION</scope>
</reference>
<evidence type="ECO:0000313" key="2">
    <source>
        <dbReference type="EnsemblPlants" id="LPERR03G20280.1"/>
    </source>
</evidence>
<dbReference type="HOGENOM" id="CLU_043887_0_0_1"/>
<feature type="compositionally biased region" description="Basic and acidic residues" evidence="1">
    <location>
        <begin position="222"/>
        <end position="235"/>
    </location>
</feature>
<dbReference type="eggNOG" id="ENOG502R5TD">
    <property type="taxonomic scope" value="Eukaryota"/>
</dbReference>